<dbReference type="EMBL" id="JACAGB010000007">
    <property type="protein sequence ID" value="KAF6353953.1"/>
    <property type="molecule type" value="Genomic_DNA"/>
</dbReference>
<accession>A0A7J7XW01</accession>
<dbReference type="GO" id="GO:0043161">
    <property type="term" value="P:proteasome-mediated ubiquitin-dependent protein catabolic process"/>
    <property type="evidence" value="ECO:0007669"/>
    <property type="project" value="TreeGrafter"/>
</dbReference>
<feature type="domain" description="SIAH-type" evidence="13">
    <location>
        <begin position="93"/>
        <end position="153"/>
    </location>
</feature>
<evidence type="ECO:0000256" key="3">
    <source>
        <dbReference type="ARBA" id="ARBA00009119"/>
    </source>
</evidence>
<dbReference type="GO" id="GO:0061630">
    <property type="term" value="F:ubiquitin protein ligase activity"/>
    <property type="evidence" value="ECO:0007669"/>
    <property type="project" value="UniProtKB-EC"/>
</dbReference>
<dbReference type="GO" id="GO:0005737">
    <property type="term" value="C:cytoplasm"/>
    <property type="evidence" value="ECO:0007669"/>
    <property type="project" value="InterPro"/>
</dbReference>
<dbReference type="GO" id="GO:0030154">
    <property type="term" value="P:cell differentiation"/>
    <property type="evidence" value="ECO:0007669"/>
    <property type="project" value="UniProtKB-ARBA"/>
</dbReference>
<gene>
    <name evidence="14" type="ORF">mPipKuh1_015788</name>
</gene>
<comment type="function">
    <text evidence="10">E3 ubiquitin-protein ligase that mediates ubiquitination and subsequent proteasomal degradation of target proteins. E3 ubiquitin ligases accept ubiquitin from an E2 ubiquitin-conjugating enzyme in the form of a thioester and then directly transfers the ubiquitin to targeted substrates.</text>
</comment>
<keyword evidence="7 10" id="KW-0833">Ubl conjugation pathway</keyword>
<name>A0A7J7XW01_PIPKU</name>
<evidence type="ECO:0000256" key="1">
    <source>
        <dbReference type="ARBA" id="ARBA00000900"/>
    </source>
</evidence>
<evidence type="ECO:0000256" key="4">
    <source>
        <dbReference type="ARBA" id="ARBA00022679"/>
    </source>
</evidence>
<dbReference type="InterPro" id="IPR013083">
    <property type="entry name" value="Znf_RING/FYVE/PHD"/>
</dbReference>
<comment type="domain">
    <text evidence="10">The RING-type zinc finger domain is essential for ubiquitin ligase activity.</text>
</comment>
<dbReference type="GO" id="GO:0031624">
    <property type="term" value="F:ubiquitin conjugating enzyme binding"/>
    <property type="evidence" value="ECO:0007669"/>
    <property type="project" value="TreeGrafter"/>
</dbReference>
<comment type="caution">
    <text evidence="14">The sequence shown here is derived from an EMBL/GenBank/DDBJ whole genome shotgun (WGS) entry which is preliminary data.</text>
</comment>
<dbReference type="InterPro" id="IPR008974">
    <property type="entry name" value="TRAF-like"/>
</dbReference>
<dbReference type="Pfam" id="PF03145">
    <property type="entry name" value="Sina_TRAF"/>
    <property type="match status" value="1"/>
</dbReference>
<dbReference type="InterPro" id="IPR013010">
    <property type="entry name" value="Znf_SIAH"/>
</dbReference>
<dbReference type="GO" id="GO:0016567">
    <property type="term" value="P:protein ubiquitination"/>
    <property type="evidence" value="ECO:0007669"/>
    <property type="project" value="UniProtKB-UniPathway"/>
</dbReference>
<dbReference type="SUPFAM" id="SSF49599">
    <property type="entry name" value="TRAF domain-like"/>
    <property type="match status" value="1"/>
</dbReference>
<comment type="catalytic activity">
    <reaction evidence="1 10">
        <text>S-ubiquitinyl-[E2 ubiquitin-conjugating enzyme]-L-cysteine + [acceptor protein]-L-lysine = [E2 ubiquitin-conjugating enzyme]-L-cysteine + N(6)-ubiquitinyl-[acceptor protein]-L-lysine.</text>
        <dbReference type="EC" id="2.3.2.27"/>
    </reaction>
</comment>
<dbReference type="FunFam" id="3.30.40.10:FF:000041">
    <property type="entry name" value="E3 ubiquitin-protein ligase SINAT3"/>
    <property type="match status" value="1"/>
</dbReference>
<evidence type="ECO:0000256" key="5">
    <source>
        <dbReference type="ARBA" id="ARBA00022723"/>
    </source>
</evidence>
<reference evidence="14 15" key="1">
    <citation type="journal article" date="2020" name="Nature">
        <title>Six reference-quality genomes reveal evolution of bat adaptations.</title>
        <authorList>
            <person name="Jebb D."/>
            <person name="Huang Z."/>
            <person name="Pippel M."/>
            <person name="Hughes G.M."/>
            <person name="Lavrichenko K."/>
            <person name="Devanna P."/>
            <person name="Winkler S."/>
            <person name="Jermiin L.S."/>
            <person name="Skirmuntt E.C."/>
            <person name="Katzourakis A."/>
            <person name="Burkitt-Gray L."/>
            <person name="Ray D.A."/>
            <person name="Sullivan K.A.M."/>
            <person name="Roscito J.G."/>
            <person name="Kirilenko B.M."/>
            <person name="Davalos L.M."/>
            <person name="Corthals A.P."/>
            <person name="Power M.L."/>
            <person name="Jones G."/>
            <person name="Ransome R.D."/>
            <person name="Dechmann D.K.N."/>
            <person name="Locatelli A.G."/>
            <person name="Puechmaille S.J."/>
            <person name="Fedrigo O."/>
            <person name="Jarvis E.D."/>
            <person name="Hiller M."/>
            <person name="Vernes S.C."/>
            <person name="Myers E.W."/>
            <person name="Teeling E.C."/>
        </authorList>
    </citation>
    <scope>NUCLEOTIDE SEQUENCE [LARGE SCALE GENOMIC DNA]</scope>
    <source>
        <strain evidence="14">MPipKuh1</strain>
        <tissue evidence="14">Flight muscle</tissue>
    </source>
</reference>
<comment type="domain">
    <text evidence="10">The SBD domain (substrate-binding domain) mediates the interaction with substrate proteins. It is related to the TRAF family.</text>
</comment>
<evidence type="ECO:0000256" key="11">
    <source>
        <dbReference type="SAM" id="MobiDB-lite"/>
    </source>
</evidence>
<evidence type="ECO:0000256" key="10">
    <source>
        <dbReference type="RuleBase" id="RU201113"/>
    </source>
</evidence>
<dbReference type="Pfam" id="PF21361">
    <property type="entry name" value="Sina_ZnF"/>
    <property type="match status" value="1"/>
</dbReference>
<dbReference type="UniPathway" id="UPA00143"/>
<evidence type="ECO:0000313" key="15">
    <source>
        <dbReference type="Proteomes" id="UP000558488"/>
    </source>
</evidence>
<dbReference type="EC" id="2.3.2.27" evidence="10"/>
<keyword evidence="15" id="KW-1185">Reference proteome</keyword>
<keyword evidence="8 10" id="KW-0862">Zinc</keyword>
<evidence type="ECO:0000256" key="6">
    <source>
        <dbReference type="ARBA" id="ARBA00022771"/>
    </source>
</evidence>
<dbReference type="PANTHER" id="PTHR45877:SF7">
    <property type="entry name" value="E3 UBIQUITIN-PROTEIN LIGASE SIAH1"/>
    <property type="match status" value="1"/>
</dbReference>
<comment type="similarity">
    <text evidence="3 10">Belongs to the SINA (Seven in absentia) family.</text>
</comment>
<dbReference type="InterPro" id="IPR001841">
    <property type="entry name" value="Znf_RING"/>
</dbReference>
<keyword evidence="5 10" id="KW-0479">Metal-binding</keyword>
<dbReference type="Gene3D" id="2.60.210.10">
    <property type="entry name" value="Apoptosis, Tumor Necrosis Factor Receptor Associated Protein 2, Chain A"/>
    <property type="match status" value="1"/>
</dbReference>
<dbReference type="Pfam" id="PF21362">
    <property type="entry name" value="Sina_RING"/>
    <property type="match status" value="1"/>
</dbReference>
<dbReference type="AlphaFoldDB" id="A0A7J7XW01"/>
<dbReference type="GO" id="GO:0008270">
    <property type="term" value="F:zinc ion binding"/>
    <property type="evidence" value="ECO:0007669"/>
    <property type="project" value="UniProtKB-KW"/>
</dbReference>
<evidence type="ECO:0000259" key="13">
    <source>
        <dbReference type="PROSITE" id="PS51081"/>
    </source>
</evidence>
<evidence type="ECO:0000256" key="7">
    <source>
        <dbReference type="ARBA" id="ARBA00022786"/>
    </source>
</evidence>
<dbReference type="InterPro" id="IPR049548">
    <property type="entry name" value="Sina-like_RING"/>
</dbReference>
<dbReference type="CDD" id="cd03829">
    <property type="entry name" value="Sina"/>
    <property type="match status" value="1"/>
</dbReference>
<evidence type="ECO:0000313" key="14">
    <source>
        <dbReference type="EMBL" id="KAF6353953.1"/>
    </source>
</evidence>
<feature type="domain" description="RING-type" evidence="12">
    <location>
        <begin position="41"/>
        <end position="76"/>
    </location>
</feature>
<dbReference type="InterPro" id="IPR018121">
    <property type="entry name" value="7-in-absentia-prot_TRAF-dom"/>
</dbReference>
<evidence type="ECO:0000256" key="2">
    <source>
        <dbReference type="ARBA" id="ARBA00004906"/>
    </source>
</evidence>
<evidence type="ECO:0000256" key="8">
    <source>
        <dbReference type="ARBA" id="ARBA00022833"/>
    </source>
</evidence>
<feature type="region of interest" description="Disordered" evidence="11">
    <location>
        <begin position="1"/>
        <end position="32"/>
    </location>
</feature>
<keyword evidence="4" id="KW-0808">Transferase</keyword>
<proteinExistence type="inferred from homology"/>
<dbReference type="PANTHER" id="PTHR45877">
    <property type="entry name" value="E3 UBIQUITIN-PROTEIN LIGASE SIAH2"/>
    <property type="match status" value="1"/>
</dbReference>
<dbReference type="FunFam" id="2.60.210.10:FF:000002">
    <property type="entry name" value="E3 ubiquitin-protein ligase"/>
    <property type="match status" value="1"/>
</dbReference>
<comment type="pathway">
    <text evidence="2 10">Protein modification; protein ubiquitination.</text>
</comment>
<protein>
    <recommendedName>
        <fullName evidence="10">E3 ubiquitin-protein ligase</fullName>
        <ecNumber evidence="10">2.3.2.27</ecNumber>
    </recommendedName>
</protein>
<dbReference type="PROSITE" id="PS50089">
    <property type="entry name" value="ZF_RING_2"/>
    <property type="match status" value="1"/>
</dbReference>
<organism evidence="14 15">
    <name type="scientific">Pipistrellus kuhlii</name>
    <name type="common">Kuhl's pipistrelle</name>
    <dbReference type="NCBI Taxonomy" id="59472"/>
    <lineage>
        <taxon>Eukaryota</taxon>
        <taxon>Metazoa</taxon>
        <taxon>Chordata</taxon>
        <taxon>Craniata</taxon>
        <taxon>Vertebrata</taxon>
        <taxon>Euteleostomi</taxon>
        <taxon>Mammalia</taxon>
        <taxon>Eutheria</taxon>
        <taxon>Laurasiatheria</taxon>
        <taxon>Chiroptera</taxon>
        <taxon>Yangochiroptera</taxon>
        <taxon>Vespertilionidae</taxon>
        <taxon>Pipistrellus</taxon>
    </lineage>
</organism>
<keyword evidence="6 9" id="KW-0863">Zinc-finger</keyword>
<dbReference type="Gene3D" id="3.30.40.10">
    <property type="entry name" value="Zinc/RING finger domain, C3HC4 (zinc finger)"/>
    <property type="match status" value="2"/>
</dbReference>
<evidence type="ECO:0000259" key="12">
    <source>
        <dbReference type="PROSITE" id="PS50089"/>
    </source>
</evidence>
<dbReference type="Proteomes" id="UP000558488">
    <property type="component" value="Unassembled WGS sequence"/>
</dbReference>
<evidence type="ECO:0000256" key="9">
    <source>
        <dbReference type="PROSITE-ProRule" id="PRU00455"/>
    </source>
</evidence>
<sequence length="282" mass="30402">MGRRPSAALPGGTSKCTPSPEAPTPPGTTASPGDPASLFECPVCFDSALQPALQCASRHPACSSCRPKLTRCPTCRGPPGSIHKLAAEKVASSVLFPCKHAGSGCERALSPTQKAGHEELGAFRWFACPCPGAACRWQGSLDAVLPHLEQQHASITALQGEDIVFLATDIHLPGAMDWVMMQACFGSHFLLVLKKQEKCDGRQQFFAIVQLLGTRAQADKFAYRLELHGHRRRMTWEDTPRSIHEGIATALLSSDCLIFDARVAHLFAENGNLGIHVTISLR</sequence>
<dbReference type="InterPro" id="IPR004162">
    <property type="entry name" value="SINA-like_animal"/>
</dbReference>
<dbReference type="PROSITE" id="PS51081">
    <property type="entry name" value="ZF_SIAH"/>
    <property type="match status" value="1"/>
</dbReference>